<dbReference type="Proteomes" id="UP000007879">
    <property type="component" value="Unassembled WGS sequence"/>
</dbReference>
<keyword evidence="4" id="KW-0963">Cytoplasm</keyword>
<dbReference type="SMART" id="SM00721">
    <property type="entry name" value="BAR"/>
    <property type="match status" value="1"/>
</dbReference>
<dbReference type="SUPFAM" id="SSF103657">
    <property type="entry name" value="BAR/IMD domain-like"/>
    <property type="match status" value="1"/>
</dbReference>
<evidence type="ECO:0000256" key="3">
    <source>
        <dbReference type="ARBA" id="ARBA00022443"/>
    </source>
</evidence>
<dbReference type="AlphaFoldDB" id="A0AAN0IYP2"/>
<sequence>MAEARGDKGSSKKILSFATKKARRVQQKMLQKVGQAEKTTDDNYTEFVVNFNKQQLAASRLQKELAKYTNNAKVLSHSTKSFMDLWLELYEPEWKGYSEMQSIIEQKMLLWEDLLKKIQNEMMEPLQLYMSKFPETKKLVERRERKIVDYDYAKRELEAARQNKKVTEVKLQQFEDTYHNAKAAFDEVTDKLYDELPTLFDSRIEFYATFFRNMSTIELKFHEEMAKLDESYNETMNQLHEEAESGVHTSRKERVLNSESTLSNLNPVKNSPVDDEASLPSDDAEEEGDNLSEAAASSQGGGDEPGLSRTSSGKDTPTRKHSSNKPPPSKPARSDSTLSDEVLMNKERRESASSSKEKELPLKPEDKDPPPKPEDKDPPPKPEKPPLEEPTDDTKDVSVIEDAPPTNEERGETEEGDKEIEPEVSKEPQDQVEEEGEDNRDEREQQQQETNETQKEEEDKKEDPVPEEGKEDDTPPAPDAPQNDQSPNVLFKVTSRHPYTGEDEDELTFDKGVVIHVIPYDNPDDEEDGWLMGFIPGTTARGIFPENFTERLND</sequence>
<dbReference type="PROSITE" id="PS50002">
    <property type="entry name" value="SH3"/>
    <property type="match status" value="1"/>
</dbReference>
<gene>
    <name evidence="12" type="primary">100633164</name>
</gene>
<dbReference type="PROSITE" id="PS51021">
    <property type="entry name" value="BAR"/>
    <property type="match status" value="1"/>
</dbReference>
<dbReference type="Pfam" id="PF03114">
    <property type="entry name" value="BAR"/>
    <property type="match status" value="1"/>
</dbReference>
<dbReference type="GO" id="GO:0005543">
    <property type="term" value="F:phospholipid binding"/>
    <property type="evidence" value="ECO:0007669"/>
    <property type="project" value="TreeGrafter"/>
</dbReference>
<dbReference type="EnsemblMetazoa" id="XM_019994103.1">
    <property type="protein sequence ID" value="XP_019849662.1"/>
    <property type="gene ID" value="LOC100633164"/>
</dbReference>
<evidence type="ECO:0000259" key="11">
    <source>
        <dbReference type="PROSITE" id="PS51021"/>
    </source>
</evidence>
<feature type="compositionally biased region" description="Basic and acidic residues" evidence="9">
    <location>
        <begin position="440"/>
        <end position="468"/>
    </location>
</feature>
<feature type="domain" description="BAR" evidence="11">
    <location>
        <begin position="29"/>
        <end position="245"/>
    </location>
</feature>
<evidence type="ECO:0000256" key="5">
    <source>
        <dbReference type="ARBA" id="ARBA00023054"/>
    </source>
</evidence>
<organism evidence="12 13">
    <name type="scientific">Amphimedon queenslandica</name>
    <name type="common">Sponge</name>
    <dbReference type="NCBI Taxonomy" id="400682"/>
    <lineage>
        <taxon>Eukaryota</taxon>
        <taxon>Metazoa</taxon>
        <taxon>Porifera</taxon>
        <taxon>Demospongiae</taxon>
        <taxon>Heteroscleromorpha</taxon>
        <taxon>Haplosclerida</taxon>
        <taxon>Niphatidae</taxon>
        <taxon>Amphimedon</taxon>
    </lineage>
</organism>
<dbReference type="PANTHER" id="PTHR46514:SF3">
    <property type="entry name" value="AMPHIPHYSIN"/>
    <property type="match status" value="1"/>
</dbReference>
<feature type="region of interest" description="Disordered" evidence="9">
    <location>
        <begin position="240"/>
        <end position="509"/>
    </location>
</feature>
<evidence type="ECO:0000256" key="1">
    <source>
        <dbReference type="ARBA" id="ARBA00004308"/>
    </source>
</evidence>
<evidence type="ECO:0000256" key="9">
    <source>
        <dbReference type="SAM" id="MobiDB-lite"/>
    </source>
</evidence>
<evidence type="ECO:0000259" key="10">
    <source>
        <dbReference type="PROSITE" id="PS50002"/>
    </source>
</evidence>
<proteinExistence type="predicted"/>
<reference evidence="13" key="1">
    <citation type="journal article" date="2010" name="Nature">
        <title>The Amphimedon queenslandica genome and the evolution of animal complexity.</title>
        <authorList>
            <person name="Srivastava M."/>
            <person name="Simakov O."/>
            <person name="Chapman J."/>
            <person name="Fahey B."/>
            <person name="Gauthier M.E."/>
            <person name="Mitros T."/>
            <person name="Richards G.S."/>
            <person name="Conaco C."/>
            <person name="Dacre M."/>
            <person name="Hellsten U."/>
            <person name="Larroux C."/>
            <person name="Putnam N.H."/>
            <person name="Stanke M."/>
            <person name="Adamska M."/>
            <person name="Darling A."/>
            <person name="Degnan S.M."/>
            <person name="Oakley T.H."/>
            <person name="Plachetzki D.C."/>
            <person name="Zhai Y."/>
            <person name="Adamski M."/>
            <person name="Calcino A."/>
            <person name="Cummins S.F."/>
            <person name="Goodstein D.M."/>
            <person name="Harris C."/>
            <person name="Jackson D.J."/>
            <person name="Leys S.P."/>
            <person name="Shu S."/>
            <person name="Woodcroft B.J."/>
            <person name="Vervoort M."/>
            <person name="Kosik K.S."/>
            <person name="Manning G."/>
            <person name="Degnan B.M."/>
            <person name="Rokhsar D.S."/>
        </authorList>
    </citation>
    <scope>NUCLEOTIDE SEQUENCE [LARGE SCALE GENOMIC DNA]</scope>
</reference>
<dbReference type="PRINTS" id="PR01251">
    <property type="entry name" value="AMPHIPHYSIN"/>
</dbReference>
<dbReference type="Gene3D" id="2.30.30.40">
    <property type="entry name" value="SH3 Domains"/>
    <property type="match status" value="1"/>
</dbReference>
<evidence type="ECO:0000256" key="8">
    <source>
        <dbReference type="SAM" id="Coils"/>
    </source>
</evidence>
<comment type="subcellular location">
    <subcellularLocation>
        <location evidence="2">Cytoplasm</location>
    </subcellularLocation>
    <subcellularLocation>
        <location evidence="1">Endomembrane system</location>
    </subcellularLocation>
</comment>
<dbReference type="InterPro" id="IPR027267">
    <property type="entry name" value="AH/BAR_dom_sf"/>
</dbReference>
<dbReference type="PANTHER" id="PTHR46514">
    <property type="entry name" value="AMPHIPHYSIN"/>
    <property type="match status" value="1"/>
</dbReference>
<dbReference type="GO" id="GO:0012505">
    <property type="term" value="C:endomembrane system"/>
    <property type="evidence" value="ECO:0007669"/>
    <property type="project" value="UniProtKB-SubCell"/>
</dbReference>
<dbReference type="FunFam" id="1.20.1270.60:FF:000013">
    <property type="entry name" value="Amphiphysin isoform 2"/>
    <property type="match status" value="1"/>
</dbReference>
<dbReference type="InterPro" id="IPR036028">
    <property type="entry name" value="SH3-like_dom_sf"/>
</dbReference>
<dbReference type="GO" id="GO:0005737">
    <property type="term" value="C:cytoplasm"/>
    <property type="evidence" value="ECO:0007669"/>
    <property type="project" value="UniProtKB-SubCell"/>
</dbReference>
<feature type="coiled-coil region" evidence="8">
    <location>
        <begin position="150"/>
        <end position="191"/>
    </location>
</feature>
<feature type="compositionally biased region" description="Basic and acidic residues" evidence="9">
    <location>
        <begin position="419"/>
        <end position="429"/>
    </location>
</feature>
<dbReference type="InterPro" id="IPR004148">
    <property type="entry name" value="BAR_dom"/>
</dbReference>
<feature type="compositionally biased region" description="Basic and acidic residues" evidence="9">
    <location>
        <begin position="343"/>
        <end position="398"/>
    </location>
</feature>
<dbReference type="Gene3D" id="1.20.1270.60">
    <property type="entry name" value="Arfaptin homology (AH) domain/BAR domain"/>
    <property type="match status" value="1"/>
</dbReference>
<keyword evidence="13" id="KW-1185">Reference proteome</keyword>
<feature type="compositionally biased region" description="Basic and acidic residues" evidence="9">
    <location>
        <begin position="240"/>
        <end position="256"/>
    </location>
</feature>
<evidence type="ECO:0008006" key="14">
    <source>
        <dbReference type="Google" id="ProtNLM"/>
    </source>
</evidence>
<evidence type="ECO:0000256" key="4">
    <source>
        <dbReference type="ARBA" id="ARBA00022490"/>
    </source>
</evidence>
<evidence type="ECO:0000256" key="6">
    <source>
        <dbReference type="ARBA" id="ARBA00023136"/>
    </source>
</evidence>
<evidence type="ECO:0000313" key="12">
    <source>
        <dbReference type="EnsemblMetazoa" id="XP_019849662.1"/>
    </source>
</evidence>
<dbReference type="GO" id="GO:0005886">
    <property type="term" value="C:plasma membrane"/>
    <property type="evidence" value="ECO:0007669"/>
    <property type="project" value="TreeGrafter"/>
</dbReference>
<feature type="compositionally biased region" description="Polar residues" evidence="9">
    <location>
        <begin position="257"/>
        <end position="269"/>
    </location>
</feature>
<accession>A0AAN0IYP2</accession>
<dbReference type="InterPro" id="IPR001452">
    <property type="entry name" value="SH3_domain"/>
</dbReference>
<dbReference type="CDD" id="cd11790">
    <property type="entry name" value="SH3_Amphiphysin"/>
    <property type="match status" value="1"/>
</dbReference>
<dbReference type="SUPFAM" id="SSF50044">
    <property type="entry name" value="SH3-domain"/>
    <property type="match status" value="1"/>
</dbReference>
<keyword evidence="3 7" id="KW-0728">SH3 domain</keyword>
<evidence type="ECO:0000256" key="2">
    <source>
        <dbReference type="ARBA" id="ARBA00004496"/>
    </source>
</evidence>
<dbReference type="Pfam" id="PF00018">
    <property type="entry name" value="SH3_1"/>
    <property type="match status" value="1"/>
</dbReference>
<protein>
    <recommendedName>
        <fullName evidence="14">SH3 domain-containing protein</fullName>
    </recommendedName>
</protein>
<feature type="domain" description="SH3" evidence="10">
    <location>
        <begin position="488"/>
        <end position="554"/>
    </location>
</feature>
<feature type="compositionally biased region" description="Acidic residues" evidence="9">
    <location>
        <begin position="430"/>
        <end position="439"/>
    </location>
</feature>
<keyword evidence="5 8" id="KW-0175">Coiled coil</keyword>
<evidence type="ECO:0000313" key="13">
    <source>
        <dbReference type="Proteomes" id="UP000007879"/>
    </source>
</evidence>
<evidence type="ECO:0000256" key="7">
    <source>
        <dbReference type="PROSITE-ProRule" id="PRU00192"/>
    </source>
</evidence>
<reference evidence="12" key="2">
    <citation type="submission" date="2024-06" db="UniProtKB">
        <authorList>
            <consortium name="EnsemblMetazoa"/>
        </authorList>
    </citation>
    <scope>IDENTIFICATION</scope>
</reference>
<keyword evidence="6" id="KW-0472">Membrane</keyword>
<dbReference type="SMART" id="SM00326">
    <property type="entry name" value="SH3"/>
    <property type="match status" value="1"/>
</dbReference>
<dbReference type="InterPro" id="IPR003005">
    <property type="entry name" value="Amphiphysin"/>
</dbReference>
<name>A0AAN0IYP2_AMPQE</name>
<feature type="compositionally biased region" description="Acidic residues" evidence="9">
    <location>
        <begin position="273"/>
        <end position="290"/>
    </location>
</feature>
<feature type="coiled-coil region" evidence="8">
    <location>
        <begin position="51"/>
        <end position="78"/>
    </location>
</feature>